<keyword evidence="2" id="KW-1185">Reference proteome</keyword>
<dbReference type="Gene3D" id="1.10.10.1150">
    <property type="entry name" value="Coenzyme PQQ synthesis protein D (PqqD)"/>
    <property type="match status" value="1"/>
</dbReference>
<dbReference type="InterPro" id="IPR008792">
    <property type="entry name" value="PQQD"/>
</dbReference>
<gene>
    <name evidence="1" type="ORF">FHR92_003352</name>
</gene>
<organism evidence="1 2">
    <name type="scientific">Fontibacillus solani</name>
    <dbReference type="NCBI Taxonomy" id="1572857"/>
    <lineage>
        <taxon>Bacteria</taxon>
        <taxon>Bacillati</taxon>
        <taxon>Bacillota</taxon>
        <taxon>Bacilli</taxon>
        <taxon>Bacillales</taxon>
        <taxon>Paenibacillaceae</taxon>
        <taxon>Fontibacillus</taxon>
    </lineage>
</organism>
<dbReference type="EMBL" id="JACJIP010000023">
    <property type="protein sequence ID" value="MBA9086872.1"/>
    <property type="molecule type" value="Genomic_DNA"/>
</dbReference>
<dbReference type="AlphaFoldDB" id="A0A7W3SVB5"/>
<name>A0A7W3SVB5_9BACL</name>
<comment type="caution">
    <text evidence="1">The sequence shown here is derived from an EMBL/GenBank/DDBJ whole genome shotgun (WGS) entry which is preliminary data.</text>
</comment>
<evidence type="ECO:0000313" key="1">
    <source>
        <dbReference type="EMBL" id="MBA9086872.1"/>
    </source>
</evidence>
<reference evidence="1 2" key="1">
    <citation type="submission" date="2020-08" db="EMBL/GenBank/DDBJ databases">
        <title>Genomic Encyclopedia of Type Strains, Phase III (KMG-III): the genomes of soil and plant-associated and newly described type strains.</title>
        <authorList>
            <person name="Whitman W."/>
        </authorList>
    </citation>
    <scope>NUCLEOTIDE SEQUENCE [LARGE SCALE GENOMIC DNA]</scope>
    <source>
        <strain evidence="1 2">CECT 8693</strain>
    </source>
</reference>
<evidence type="ECO:0008006" key="3">
    <source>
        <dbReference type="Google" id="ProtNLM"/>
    </source>
</evidence>
<dbReference type="Pfam" id="PF05402">
    <property type="entry name" value="PqqD"/>
    <property type="match status" value="1"/>
</dbReference>
<sequence length="84" mass="9912">MKPSRDVFVQYRVINGIKYIMKNYKVFQLDEIGEMIWDSLDGETTLQQIAEKVANTYDVDVETVHNDVEVYIQELLEKKLIEVE</sequence>
<dbReference type="InterPro" id="IPR041881">
    <property type="entry name" value="PqqD_sf"/>
</dbReference>
<dbReference type="RefSeq" id="WP_182537338.1">
    <property type="nucleotide sequence ID" value="NZ_JACJIP010000023.1"/>
</dbReference>
<proteinExistence type="predicted"/>
<protein>
    <recommendedName>
        <fullName evidence="3">PqqD family protein</fullName>
    </recommendedName>
</protein>
<accession>A0A7W3SVB5</accession>
<dbReference type="Proteomes" id="UP000567067">
    <property type="component" value="Unassembled WGS sequence"/>
</dbReference>
<evidence type="ECO:0000313" key="2">
    <source>
        <dbReference type="Proteomes" id="UP000567067"/>
    </source>
</evidence>